<evidence type="ECO:0000313" key="6">
    <source>
        <dbReference type="Proteomes" id="UP000675379"/>
    </source>
</evidence>
<dbReference type="AlphaFoldDB" id="A0A941HPH2"/>
<feature type="binding site" evidence="4">
    <location>
        <position position="52"/>
    </location>
    <ligand>
        <name>pyruvate</name>
        <dbReference type="ChEBI" id="CHEBI:15361"/>
    </ligand>
</feature>
<dbReference type="Proteomes" id="UP000675379">
    <property type="component" value="Unassembled WGS sequence"/>
</dbReference>
<evidence type="ECO:0000256" key="4">
    <source>
        <dbReference type="PIRSR" id="PIRSR001365-2"/>
    </source>
</evidence>
<sequence>MAKFSYEEIKGVIPALITPFDHEENFDEMRMRKTVNWLLEEGVHGFYLTGSTGEGFLMTPEERKVVVEVVVDEVKGRVPVIVHVGAIGTKISIDLAKHAEKAGADAVSSVPPFYWRFSDDAIFQYYEDLATATSLPMIIYNVPLAGLFGFDFIKRLSGIPHVHGVKYTAYTHQDIHKAKAQIGKDFMVYSGADEMAVSGILNEADGIIGSFYSMLPDVFVNIYDHVKKEEFKEAQRLQKIAVDIIEASLKFDYYAVIKVAMKWMGMDAGYVRRPFRNLTAEQEEAVKASYREIRDRYQATDIKVLNALD</sequence>
<organism evidence="5 6">
    <name type="scientific">Proteiniclasticum sediminis</name>
    <dbReference type="NCBI Taxonomy" id="2804028"/>
    <lineage>
        <taxon>Bacteria</taxon>
        <taxon>Bacillati</taxon>
        <taxon>Bacillota</taxon>
        <taxon>Clostridia</taxon>
        <taxon>Eubacteriales</taxon>
        <taxon>Clostridiaceae</taxon>
        <taxon>Proteiniclasticum</taxon>
    </lineage>
</organism>
<dbReference type="Pfam" id="PF00701">
    <property type="entry name" value="DHDPS"/>
    <property type="match status" value="1"/>
</dbReference>
<dbReference type="GO" id="GO:0005829">
    <property type="term" value="C:cytosol"/>
    <property type="evidence" value="ECO:0007669"/>
    <property type="project" value="TreeGrafter"/>
</dbReference>
<dbReference type="GO" id="GO:0008747">
    <property type="term" value="F:N-acetylneuraminate lyase activity"/>
    <property type="evidence" value="ECO:0007669"/>
    <property type="project" value="TreeGrafter"/>
</dbReference>
<name>A0A941HPH2_9CLOT</name>
<evidence type="ECO:0000313" key="5">
    <source>
        <dbReference type="EMBL" id="MBR0575050.1"/>
    </source>
</evidence>
<dbReference type="GO" id="GO:0019262">
    <property type="term" value="P:N-acetylneuraminate catabolic process"/>
    <property type="evidence" value="ECO:0007669"/>
    <property type="project" value="TreeGrafter"/>
</dbReference>
<dbReference type="PANTHER" id="PTHR42849:SF1">
    <property type="entry name" value="N-ACETYLNEURAMINATE LYASE"/>
    <property type="match status" value="1"/>
</dbReference>
<dbReference type="SUPFAM" id="SSF51569">
    <property type="entry name" value="Aldolase"/>
    <property type="match status" value="1"/>
</dbReference>
<dbReference type="InterPro" id="IPR013785">
    <property type="entry name" value="Aldolase_TIM"/>
</dbReference>
<dbReference type="PANTHER" id="PTHR42849">
    <property type="entry name" value="N-ACETYLNEURAMINATE LYASE"/>
    <property type="match status" value="1"/>
</dbReference>
<dbReference type="Gene3D" id="3.20.20.70">
    <property type="entry name" value="Aldolase class I"/>
    <property type="match status" value="1"/>
</dbReference>
<dbReference type="InterPro" id="IPR002220">
    <property type="entry name" value="DapA-like"/>
</dbReference>
<comment type="caution">
    <text evidence="5">The sequence shown here is derived from an EMBL/GenBank/DDBJ whole genome shotgun (WGS) entry which is preliminary data.</text>
</comment>
<comment type="similarity">
    <text evidence="2">Belongs to the DapA family.</text>
</comment>
<feature type="active site" description="Proton donor/acceptor" evidence="3">
    <location>
        <position position="140"/>
    </location>
</feature>
<evidence type="ECO:0000256" key="3">
    <source>
        <dbReference type="PIRSR" id="PIRSR001365-1"/>
    </source>
</evidence>
<protein>
    <submittedName>
        <fullName evidence="5">Dihydrodipicolinate synthase family protein</fullName>
    </submittedName>
</protein>
<dbReference type="RefSeq" id="WP_211799573.1">
    <property type="nucleotide sequence ID" value="NZ_JAGSCS010000002.1"/>
</dbReference>
<dbReference type="PRINTS" id="PR00146">
    <property type="entry name" value="DHPICSNTHASE"/>
</dbReference>
<dbReference type="SMART" id="SM01130">
    <property type="entry name" value="DHDPS"/>
    <property type="match status" value="1"/>
</dbReference>
<dbReference type="CDD" id="cd00408">
    <property type="entry name" value="DHDPS-like"/>
    <property type="match status" value="1"/>
</dbReference>
<feature type="active site" description="Schiff-base intermediate with substrate" evidence="3">
    <location>
        <position position="166"/>
    </location>
</feature>
<keyword evidence="6" id="KW-1185">Reference proteome</keyword>
<keyword evidence="1 2" id="KW-0456">Lyase</keyword>
<reference evidence="5" key="1">
    <citation type="submission" date="2021-04" db="EMBL/GenBank/DDBJ databases">
        <title>Proteiniclasticum sedimins sp. nov., an obligate anaerobic bacterium isolated from anaerobic sludge.</title>
        <authorList>
            <person name="Liu J."/>
        </authorList>
    </citation>
    <scope>NUCLEOTIDE SEQUENCE</scope>
    <source>
        <strain evidence="5">BAD-10</strain>
    </source>
</reference>
<dbReference type="EMBL" id="JAGSCS010000002">
    <property type="protein sequence ID" value="MBR0575050.1"/>
    <property type="molecule type" value="Genomic_DNA"/>
</dbReference>
<dbReference type="PIRSF" id="PIRSF001365">
    <property type="entry name" value="DHDPS"/>
    <property type="match status" value="1"/>
</dbReference>
<gene>
    <name evidence="5" type="ORF">KCG48_01720</name>
</gene>
<feature type="binding site" evidence="4">
    <location>
        <position position="208"/>
    </location>
    <ligand>
        <name>pyruvate</name>
        <dbReference type="ChEBI" id="CHEBI:15361"/>
    </ligand>
</feature>
<accession>A0A941HPH2</accession>
<evidence type="ECO:0000256" key="2">
    <source>
        <dbReference type="PIRNR" id="PIRNR001365"/>
    </source>
</evidence>
<proteinExistence type="inferred from homology"/>
<evidence type="ECO:0000256" key="1">
    <source>
        <dbReference type="ARBA" id="ARBA00023239"/>
    </source>
</evidence>